<keyword evidence="6" id="KW-1185">Reference proteome</keyword>
<feature type="domain" description="Phage tail collar" evidence="3">
    <location>
        <begin position="265"/>
        <end position="315"/>
    </location>
</feature>
<dbReference type="PATRIC" id="fig|1032488.3.peg.1641"/>
<comment type="subcellular location">
    <subcellularLocation>
        <location evidence="1">Virion</location>
    </subcellularLocation>
</comment>
<dbReference type="HOGENOM" id="CLU_563632_0_0_4"/>
<gene>
    <name evidence="5" type="ORF">HMPREF9371_1735</name>
</gene>
<evidence type="ECO:0000259" key="4">
    <source>
        <dbReference type="Pfam" id="PF21882"/>
    </source>
</evidence>
<dbReference type="STRING" id="1032488.HMPREF9371_1735"/>
<feature type="domain" description="Putative tail fiber protein gp53-like C-terminal" evidence="4">
    <location>
        <begin position="488"/>
        <end position="572"/>
    </location>
</feature>
<dbReference type="GO" id="GO:0019062">
    <property type="term" value="P:virion attachment to host cell"/>
    <property type="evidence" value="ECO:0007669"/>
    <property type="project" value="InterPro"/>
</dbReference>
<dbReference type="InterPro" id="IPR005068">
    <property type="entry name" value="Phage_lambda_Stf-r2"/>
</dbReference>
<dbReference type="PANTHER" id="PTHR35191:SF1">
    <property type="entry name" value="PROPHAGE SIDE TAIL FIBER PROTEIN HOMOLOG STFQ-RELATED"/>
    <property type="match status" value="1"/>
</dbReference>
<comment type="caution">
    <text evidence="5">The sequence shown here is derived from an EMBL/GenBank/DDBJ whole genome shotgun (WGS) entry which is preliminary data.</text>
</comment>
<dbReference type="Pfam" id="PF21882">
    <property type="entry name" value="Gp53-like_C"/>
    <property type="match status" value="1"/>
</dbReference>
<evidence type="ECO:0008006" key="7">
    <source>
        <dbReference type="Google" id="ProtNLM"/>
    </source>
</evidence>
<dbReference type="PANTHER" id="PTHR35191">
    <property type="entry name" value="PROPHAGE SIDE TAIL FIBER PROTEIN HOMOLOG STFQ-RELATED"/>
    <property type="match status" value="1"/>
</dbReference>
<evidence type="ECO:0000256" key="1">
    <source>
        <dbReference type="ARBA" id="ARBA00004328"/>
    </source>
</evidence>
<dbReference type="Proteomes" id="UP000003019">
    <property type="component" value="Unassembled WGS sequence"/>
</dbReference>
<dbReference type="OrthoDB" id="8613813at2"/>
<evidence type="ECO:0000256" key="2">
    <source>
        <dbReference type="ARBA" id="ARBA00022581"/>
    </source>
</evidence>
<organism evidence="5 6">
    <name type="scientific">Neisseria shayeganii 871</name>
    <dbReference type="NCBI Taxonomy" id="1032488"/>
    <lineage>
        <taxon>Bacteria</taxon>
        <taxon>Pseudomonadati</taxon>
        <taxon>Pseudomonadota</taxon>
        <taxon>Betaproteobacteria</taxon>
        <taxon>Neisseriales</taxon>
        <taxon>Neisseriaceae</taxon>
        <taxon>Neisseria</taxon>
    </lineage>
</organism>
<evidence type="ECO:0000313" key="6">
    <source>
        <dbReference type="Proteomes" id="UP000003019"/>
    </source>
</evidence>
<dbReference type="InterPro" id="IPR037053">
    <property type="entry name" value="Phage_tail_collar_dom_sf"/>
</dbReference>
<feature type="domain" description="Phage tail collar" evidence="3">
    <location>
        <begin position="216"/>
        <end position="261"/>
    </location>
</feature>
<sequence length="572" mass="60600">MANLREQSLWEEGVYQIETSDPVMGGENGVSNRPLRQLANRTQWLKTEAARLERLIGTNLSTVNQGLSGKVDKTTQVTAGAGLTGGGALGGNIQIQMGTPGKLNGTTTNWAGSNTHTHEIDKATPTMAGVVKLIDNLTAGGTDAALTAEQGKVIKEMLDTKLEADQLQAATLDAAGIAQLSSATDSADEDKAATPKAVKAAFDRAVEAEGKGIPLGAVLAFPAAITNPPGYLKADGSTFDQATYPDLYAALGGNRLPDLRHDSIGMMAWCPTDTPPDGWLPCDGRTISQSDYPELYAYLGSRYGVAGKLPEAQDRYVRNAGNGLTVGQLQDDEIKRHVHQIVGLDVVGSDAMPDRMPHVFESGADIDSSLIGVNAVYDSHSADNGWLLPKLTSNYATGGDETRPKTIVFRLCIKARSGRGDVSYWVRAYGVVANPGSLDASALAAGLQNKSDKGHIHTASDITDFSQAIQAAVGGMFAGQLAETGYLKLPGGLIIQWGKTPSVFDWGEAQIHFPVAFPSGVLNIQLTEKEMNTINAAANHLAALNVTNQGFKFKMNSMQSVYTSAYWLAIGH</sequence>
<name>G4CJE5_9NEIS</name>
<dbReference type="Pfam" id="PF07484">
    <property type="entry name" value="Collar"/>
    <property type="match status" value="2"/>
</dbReference>
<reference evidence="5 6" key="1">
    <citation type="submission" date="2011-05" db="EMBL/GenBank/DDBJ databases">
        <authorList>
            <person name="Muzny D."/>
            <person name="Qin X."/>
            <person name="Deng J."/>
            <person name="Jiang H."/>
            <person name="Liu Y."/>
            <person name="Qu J."/>
            <person name="Song X.-Z."/>
            <person name="Zhang L."/>
            <person name="Thornton R."/>
            <person name="Coyle M."/>
            <person name="Francisco L."/>
            <person name="Jackson L."/>
            <person name="Javaid M."/>
            <person name="Korchina V."/>
            <person name="Kovar C."/>
            <person name="Mata R."/>
            <person name="Mathew T."/>
            <person name="Ngo R."/>
            <person name="Nguyen L."/>
            <person name="Nguyen N."/>
            <person name="Okwuonu G."/>
            <person name="Ongeri F."/>
            <person name="Pham C."/>
            <person name="Simmons D."/>
            <person name="Wilczek-Boney K."/>
            <person name="Hale W."/>
            <person name="Jakkamsetti A."/>
            <person name="Pham P."/>
            <person name="Ruth R."/>
            <person name="San Lucas F."/>
            <person name="Warren J."/>
            <person name="Zhang J."/>
            <person name="Zhao Z."/>
            <person name="Zhou C."/>
            <person name="Zhu D."/>
            <person name="Lee S."/>
            <person name="Bess C."/>
            <person name="Blankenburg K."/>
            <person name="Forbes L."/>
            <person name="Fu Q."/>
            <person name="Gubbala S."/>
            <person name="Hirani K."/>
            <person name="Jayaseelan J.C."/>
            <person name="Lara F."/>
            <person name="Munidasa M."/>
            <person name="Palculict T."/>
            <person name="Patil S."/>
            <person name="Pu L.-L."/>
            <person name="Saada N."/>
            <person name="Tang L."/>
            <person name="Weissenberger G."/>
            <person name="Zhu Y."/>
            <person name="Hemphill L."/>
            <person name="Shang Y."/>
            <person name="Youmans B."/>
            <person name="Ayvaz T."/>
            <person name="Ross M."/>
            <person name="Santibanez J."/>
            <person name="Aqrawi P."/>
            <person name="Gross S."/>
            <person name="Joshi V."/>
            <person name="Fowler G."/>
            <person name="Nazareth L."/>
            <person name="Reid J."/>
            <person name="Worley K."/>
            <person name="Petrosino J."/>
            <person name="Highlander S."/>
            <person name="Gibbs R."/>
        </authorList>
    </citation>
    <scope>NUCLEOTIDE SEQUENCE [LARGE SCALE GENOMIC DNA]</scope>
    <source>
        <strain evidence="5 6">871</strain>
    </source>
</reference>
<dbReference type="InterPro" id="IPR051934">
    <property type="entry name" value="Phage_Tail_Fiber_Structural"/>
</dbReference>
<dbReference type="InterPro" id="IPR011083">
    <property type="entry name" value="Phage_tail_collar_dom"/>
</dbReference>
<evidence type="ECO:0000259" key="3">
    <source>
        <dbReference type="Pfam" id="PF07484"/>
    </source>
</evidence>
<dbReference type="EMBL" id="AGAY01000061">
    <property type="protein sequence ID" value="EGY51996.1"/>
    <property type="molecule type" value="Genomic_DNA"/>
</dbReference>
<dbReference type="Gene3D" id="3.90.1340.10">
    <property type="entry name" value="Phage tail collar domain"/>
    <property type="match status" value="2"/>
</dbReference>
<dbReference type="Pfam" id="PF03406">
    <property type="entry name" value="Phage_fiber_2"/>
    <property type="match status" value="1"/>
</dbReference>
<keyword evidence="2" id="KW-0945">Host-virus interaction</keyword>
<dbReference type="AlphaFoldDB" id="G4CJE5"/>
<proteinExistence type="predicted"/>
<dbReference type="RefSeq" id="WP_009119424.1">
    <property type="nucleotide sequence ID" value="NZ_JH164926.1"/>
</dbReference>
<accession>G4CJE5</accession>
<dbReference type="Gene3D" id="2.60.40.3940">
    <property type="match status" value="1"/>
</dbReference>
<protein>
    <recommendedName>
        <fullName evidence="7">Phage tail collar domain-containing protein</fullName>
    </recommendedName>
</protein>
<dbReference type="SUPFAM" id="SSF88874">
    <property type="entry name" value="Receptor-binding domain of short tail fibre protein gp12"/>
    <property type="match status" value="2"/>
</dbReference>
<evidence type="ECO:0000313" key="5">
    <source>
        <dbReference type="EMBL" id="EGY51996.1"/>
    </source>
</evidence>
<dbReference type="InterPro" id="IPR054075">
    <property type="entry name" value="Gp53-like_C"/>
</dbReference>
<dbReference type="GO" id="GO:0046718">
    <property type="term" value="P:symbiont entry into host cell"/>
    <property type="evidence" value="ECO:0007669"/>
    <property type="project" value="InterPro"/>
</dbReference>